<dbReference type="EMBL" id="LR796178">
    <property type="protein sequence ID" value="CAB4124229.1"/>
    <property type="molecule type" value="Genomic_DNA"/>
</dbReference>
<proteinExistence type="predicted"/>
<reference evidence="1" key="1">
    <citation type="submission" date="2020-04" db="EMBL/GenBank/DDBJ databases">
        <authorList>
            <person name="Chiriac C."/>
            <person name="Salcher M."/>
            <person name="Ghai R."/>
            <person name="Kavagutti S V."/>
        </authorList>
    </citation>
    <scope>NUCLEOTIDE SEQUENCE</scope>
</reference>
<accession>A0A6J5KW74</accession>
<organism evidence="1">
    <name type="scientific">uncultured Caudovirales phage</name>
    <dbReference type="NCBI Taxonomy" id="2100421"/>
    <lineage>
        <taxon>Viruses</taxon>
        <taxon>Duplodnaviria</taxon>
        <taxon>Heunggongvirae</taxon>
        <taxon>Uroviricota</taxon>
        <taxon>Caudoviricetes</taxon>
        <taxon>Peduoviridae</taxon>
        <taxon>Maltschvirus</taxon>
        <taxon>Maltschvirus maltsch</taxon>
    </lineage>
</organism>
<sequence length="89" mass="10249">MVRSKENLMEKFDFDKIVTGAKFKLVRETLWINYYDPETMGGKYALVADVIIGNEDYSVFVKENGYEISNIAGTIQRFDFEGNLLEVIP</sequence>
<evidence type="ECO:0000313" key="1">
    <source>
        <dbReference type="EMBL" id="CAB4124229.1"/>
    </source>
</evidence>
<gene>
    <name evidence="1" type="ORF">UFOVP49_71</name>
</gene>
<name>A0A6J5KW74_9CAUD</name>
<protein>
    <submittedName>
        <fullName evidence="1">Uncharacterized protein</fullName>
    </submittedName>
</protein>